<keyword evidence="3" id="KW-1185">Reference proteome</keyword>
<dbReference type="Pfam" id="PF13320">
    <property type="entry name" value="GH123_cat"/>
    <property type="match status" value="1"/>
</dbReference>
<evidence type="ECO:0000259" key="1">
    <source>
        <dbReference type="Pfam" id="PF13320"/>
    </source>
</evidence>
<protein>
    <recommendedName>
        <fullName evidence="1">Glycoside hydrolase 123 catalytic domain-containing protein</fullName>
    </recommendedName>
</protein>
<evidence type="ECO:0000313" key="3">
    <source>
        <dbReference type="Proteomes" id="UP000062833"/>
    </source>
</evidence>
<dbReference type="PATRIC" id="fig|656366.3.peg.123"/>
<gene>
    <name evidence="2" type="ORF">AOC05_00590</name>
</gene>
<proteinExistence type="predicted"/>
<dbReference type="AlphaFoldDB" id="A0A0M5LY24"/>
<organism evidence="2 3">
    <name type="scientific">Arthrobacter alpinus</name>
    <dbReference type="NCBI Taxonomy" id="656366"/>
    <lineage>
        <taxon>Bacteria</taxon>
        <taxon>Bacillati</taxon>
        <taxon>Actinomycetota</taxon>
        <taxon>Actinomycetes</taxon>
        <taxon>Micrococcales</taxon>
        <taxon>Micrococcaceae</taxon>
        <taxon>Arthrobacter</taxon>
    </lineage>
</organism>
<dbReference type="KEGG" id="aaq:AOC05_00590"/>
<dbReference type="Proteomes" id="UP000062833">
    <property type="component" value="Chromosome"/>
</dbReference>
<name>A0A0M5LY24_9MICC</name>
<evidence type="ECO:0000313" key="2">
    <source>
        <dbReference type="EMBL" id="ALE93862.1"/>
    </source>
</evidence>
<dbReference type="EMBL" id="CP012677">
    <property type="protein sequence ID" value="ALE93862.1"/>
    <property type="molecule type" value="Genomic_DNA"/>
</dbReference>
<sequence length="565" mass="62151">MRPTDTAVGNLADRDNLLAFPGETLGLQVAFRAEEFQDYDRVRCKVKLVSGLPLADSAKVFLVKLVPCTLTTYPGADKNYLETKPALLPDILQSLDDEPSGNIPRVRFLPEHWQSVWIDHPIAADAAPGTYTVSVEFIDDVDKLHASASIHVTVVPSAVLVDRTPTFSHSEWLHTDCLATYYNVDVFSEEHWKIVESYVAFMGQHSIDTLLTPLFTPTLDTARGGERLTVQLVGVSAENGGYRFDFTRLERWISMALTSGITTIEFGPLFTQWGAKHAPKVMATTAAGSMAETRIFGWETDVGDGSYGEFLSALLPALVGFLTDKGWTAHCVWHISDEPGSDDIDSYSYARSLVTPHLKGMPIMDAISDSSYALSGLVDRAVSIVGEVEGVMAAGVSDVWAYYSCAYTTNFTNRHIGMPGSRTRIIGVQLFRSGIGGFLHWGFNFWNSQYSLETINPYLVTDAGMAFPAGDPFIVYPGANGSPVSSLRLKYMDQAADDHRLLSHLAAQIGRQSVCELIDEVAGHELTLETYPHDASFFTRLRRAVADHPANSGHHRRWTMQGVDA</sequence>
<reference evidence="3" key="1">
    <citation type="submission" date="2015-09" db="EMBL/GenBank/DDBJ databases">
        <title>Complete genome of Arthrobacter alpinus strain R3.8.</title>
        <authorList>
            <person name="See-Too W.S."/>
            <person name="Chan K.G."/>
        </authorList>
    </citation>
    <scope>NUCLEOTIDE SEQUENCE [LARGE SCALE GENOMIC DNA]</scope>
    <source>
        <strain evidence="3">R3.8</strain>
    </source>
</reference>
<accession>A0A0M5LY24</accession>
<dbReference type="InterPro" id="IPR025150">
    <property type="entry name" value="GH123_cat"/>
</dbReference>
<feature type="domain" description="Glycoside hydrolase 123 catalytic" evidence="1">
    <location>
        <begin position="172"/>
        <end position="503"/>
    </location>
</feature>